<dbReference type="AlphaFoldDB" id="A0AAE1BJA1"/>
<evidence type="ECO:0000313" key="2">
    <source>
        <dbReference type="EMBL" id="KAK3851811.1"/>
    </source>
</evidence>
<keyword evidence="3" id="KW-1185">Reference proteome</keyword>
<sequence length="76" mass="8129">MEMGSLEKAAGESLAPWLEEDVCRSAVGKMTPPLLGNLVHDVTTRTSNVNEGGCREGKGDNVVEINKQTRSTKDLG</sequence>
<dbReference type="Proteomes" id="UP001286313">
    <property type="component" value="Unassembled WGS sequence"/>
</dbReference>
<proteinExistence type="predicted"/>
<gene>
    <name evidence="2" type="ORF">Pcinc_041566</name>
</gene>
<feature type="region of interest" description="Disordered" evidence="1">
    <location>
        <begin position="49"/>
        <end position="76"/>
    </location>
</feature>
<accession>A0AAE1BJA1</accession>
<comment type="caution">
    <text evidence="2">The sequence shown here is derived from an EMBL/GenBank/DDBJ whole genome shotgun (WGS) entry which is preliminary data.</text>
</comment>
<name>A0AAE1BJA1_PETCI</name>
<evidence type="ECO:0000256" key="1">
    <source>
        <dbReference type="SAM" id="MobiDB-lite"/>
    </source>
</evidence>
<evidence type="ECO:0000313" key="3">
    <source>
        <dbReference type="Proteomes" id="UP001286313"/>
    </source>
</evidence>
<feature type="non-terminal residue" evidence="2">
    <location>
        <position position="76"/>
    </location>
</feature>
<protein>
    <submittedName>
        <fullName evidence="2">Uncharacterized protein</fullName>
    </submittedName>
</protein>
<reference evidence="2" key="1">
    <citation type="submission" date="2023-10" db="EMBL/GenBank/DDBJ databases">
        <title>Genome assemblies of two species of porcelain crab, Petrolisthes cinctipes and Petrolisthes manimaculis (Anomura: Porcellanidae).</title>
        <authorList>
            <person name="Angst P."/>
        </authorList>
    </citation>
    <scope>NUCLEOTIDE SEQUENCE</scope>
    <source>
        <strain evidence="2">PB745_01</strain>
        <tissue evidence="2">Gill</tissue>
    </source>
</reference>
<organism evidence="2 3">
    <name type="scientific">Petrolisthes cinctipes</name>
    <name type="common">Flat porcelain crab</name>
    <dbReference type="NCBI Taxonomy" id="88211"/>
    <lineage>
        <taxon>Eukaryota</taxon>
        <taxon>Metazoa</taxon>
        <taxon>Ecdysozoa</taxon>
        <taxon>Arthropoda</taxon>
        <taxon>Crustacea</taxon>
        <taxon>Multicrustacea</taxon>
        <taxon>Malacostraca</taxon>
        <taxon>Eumalacostraca</taxon>
        <taxon>Eucarida</taxon>
        <taxon>Decapoda</taxon>
        <taxon>Pleocyemata</taxon>
        <taxon>Anomura</taxon>
        <taxon>Galatheoidea</taxon>
        <taxon>Porcellanidae</taxon>
        <taxon>Petrolisthes</taxon>
    </lineage>
</organism>
<dbReference type="EMBL" id="JAWQEG010007718">
    <property type="protein sequence ID" value="KAK3851811.1"/>
    <property type="molecule type" value="Genomic_DNA"/>
</dbReference>